<keyword evidence="1" id="KW-0175">Coiled coil</keyword>
<keyword evidence="3" id="KW-1185">Reference proteome</keyword>
<name>A0ABZ0Z047_9CAUD</name>
<protein>
    <submittedName>
        <fullName evidence="2">Tail fiber protein</fullName>
    </submittedName>
</protein>
<organism evidence="2 3">
    <name type="scientific">phage Lak_Megaphage_RVC_AP3_GC26</name>
    <dbReference type="NCBI Taxonomy" id="3109225"/>
    <lineage>
        <taxon>Viruses</taxon>
        <taxon>Duplodnaviria</taxon>
        <taxon>Heunggongvirae</taxon>
        <taxon>Uroviricota</taxon>
        <taxon>Caudoviricetes</taxon>
        <taxon>Caudoviricetes code 15 clade</taxon>
    </lineage>
</organism>
<evidence type="ECO:0000313" key="3">
    <source>
        <dbReference type="Proteomes" id="UP001348805"/>
    </source>
</evidence>
<dbReference type="Proteomes" id="UP001348805">
    <property type="component" value="Segment"/>
</dbReference>
<sequence length="405" mass="45820">MQTAQVRQQYTRDGKPVSLATCIETLYFEQTYNGQVYRTSLNNRLLVVGNKLNSVSKTNISESLNKAQLPFYYITKIESDTASGLYRLDVSLYAIDTAVRATEVIDEIKTTINNNLNTLNTSINNVNAKIDSFQRYNASTYLPLTGGRMSGGIVFGMKGGEEKIQELPGIGYNGQNLVLSCPDSGYISFWGSLSNEYGANTPGITWIKPTITENGKVPVFNYANNQLMWKTYNAGSLSYTTADYKKYYILGITEDSYNGRDIGETKYIADDGNIETNVYVSRKNIYANAFYASSDIELKTDVKHIDTSTYIPDVIQFRWLDTSELSYGFIAQDLEEHGLSYLMDKDDLNHWRVNYSAAISLVVGDLQKSKKDHEQRISYLETENNNLKKTLEKLEKRLEKLEKSK</sequence>
<proteinExistence type="predicted"/>
<dbReference type="EMBL" id="OR769219">
    <property type="protein sequence ID" value="WQJ51310.1"/>
    <property type="molecule type" value="Genomic_DNA"/>
</dbReference>
<evidence type="ECO:0000256" key="1">
    <source>
        <dbReference type="SAM" id="Coils"/>
    </source>
</evidence>
<feature type="coiled-coil region" evidence="1">
    <location>
        <begin position="370"/>
        <end position="404"/>
    </location>
</feature>
<evidence type="ECO:0000313" key="2">
    <source>
        <dbReference type="EMBL" id="WQJ51310.1"/>
    </source>
</evidence>
<accession>A0ABZ0Z047</accession>
<reference evidence="2 3" key="1">
    <citation type="submission" date="2023-11" db="EMBL/GenBank/DDBJ databases">
        <authorList>
            <person name="Cook R."/>
            <person name="Crisci M."/>
            <person name="Pye H."/>
            <person name="Adriaenssens E."/>
            <person name="Santini J."/>
        </authorList>
    </citation>
    <scope>NUCLEOTIDE SEQUENCE [LARGE SCALE GENOMIC DNA]</scope>
    <source>
        <strain evidence="2">Lak_Megaphage_RVC_AP3_GC26</strain>
    </source>
</reference>